<dbReference type="GO" id="GO:0016614">
    <property type="term" value="F:oxidoreductase activity, acting on CH-OH group of donors"/>
    <property type="evidence" value="ECO:0007669"/>
    <property type="project" value="InterPro"/>
</dbReference>
<dbReference type="PIRSF" id="PIRSF000137">
    <property type="entry name" value="Alcohol_oxidase"/>
    <property type="match status" value="1"/>
</dbReference>
<feature type="signal peptide" evidence="9">
    <location>
        <begin position="1"/>
        <end position="23"/>
    </location>
</feature>
<evidence type="ECO:0000256" key="5">
    <source>
        <dbReference type="ARBA" id="ARBA00022827"/>
    </source>
</evidence>
<evidence type="ECO:0000259" key="10">
    <source>
        <dbReference type="PROSITE" id="PS00623"/>
    </source>
</evidence>
<dbReference type="EMBL" id="JAPEVG010000117">
    <property type="protein sequence ID" value="KAJ8482327.1"/>
    <property type="molecule type" value="Genomic_DNA"/>
</dbReference>
<evidence type="ECO:0000313" key="13">
    <source>
        <dbReference type="Proteomes" id="UP001215151"/>
    </source>
</evidence>
<reference evidence="12" key="1">
    <citation type="submission" date="2022-11" db="EMBL/GenBank/DDBJ databases">
        <title>Genome Sequence of Cubamyces cubensis.</title>
        <authorList>
            <person name="Buettner E."/>
        </authorList>
    </citation>
    <scope>NUCLEOTIDE SEQUENCE</scope>
    <source>
        <strain evidence="12">MPL-01</strain>
    </source>
</reference>
<organism evidence="12 13">
    <name type="scientific">Trametes cubensis</name>
    <dbReference type="NCBI Taxonomy" id="1111947"/>
    <lineage>
        <taxon>Eukaryota</taxon>
        <taxon>Fungi</taxon>
        <taxon>Dikarya</taxon>
        <taxon>Basidiomycota</taxon>
        <taxon>Agaricomycotina</taxon>
        <taxon>Agaricomycetes</taxon>
        <taxon>Polyporales</taxon>
        <taxon>Polyporaceae</taxon>
        <taxon>Trametes</taxon>
    </lineage>
</organism>
<accession>A0AAD7TTY6</accession>
<dbReference type="PROSITE" id="PS00623">
    <property type="entry name" value="GMC_OXRED_1"/>
    <property type="match status" value="1"/>
</dbReference>
<evidence type="ECO:0000256" key="1">
    <source>
        <dbReference type="ARBA" id="ARBA00001974"/>
    </source>
</evidence>
<feature type="domain" description="Glucose-methanol-choline oxidoreductase N-terminal" evidence="10">
    <location>
        <begin position="119"/>
        <end position="142"/>
    </location>
</feature>
<comment type="caution">
    <text evidence="12">The sequence shown here is derived from an EMBL/GenBank/DDBJ whole genome shotgun (WGS) entry which is preliminary data.</text>
</comment>
<gene>
    <name evidence="12" type="ORF">ONZ51_g5426</name>
</gene>
<keyword evidence="13" id="KW-1185">Reference proteome</keyword>
<feature type="active site" description="Proton acceptor" evidence="7">
    <location>
        <position position="610"/>
    </location>
</feature>
<keyword evidence="5 8" id="KW-0274">FAD</keyword>
<keyword evidence="6" id="KW-0560">Oxidoreductase</keyword>
<dbReference type="InterPro" id="IPR000172">
    <property type="entry name" value="GMC_OxRdtase_N"/>
</dbReference>
<dbReference type="GO" id="GO:0050660">
    <property type="term" value="F:flavin adenine dinucleotide binding"/>
    <property type="evidence" value="ECO:0007669"/>
    <property type="project" value="InterPro"/>
</dbReference>
<dbReference type="AlphaFoldDB" id="A0AAD7TTY6"/>
<comment type="similarity">
    <text evidence="2 8">Belongs to the GMC oxidoreductase family.</text>
</comment>
<evidence type="ECO:0000256" key="2">
    <source>
        <dbReference type="ARBA" id="ARBA00010790"/>
    </source>
</evidence>
<evidence type="ECO:0000256" key="9">
    <source>
        <dbReference type="SAM" id="SignalP"/>
    </source>
</evidence>
<comment type="cofactor">
    <cofactor evidence="1">
        <name>FAD</name>
        <dbReference type="ChEBI" id="CHEBI:57692"/>
    </cofactor>
</comment>
<dbReference type="InterPro" id="IPR007867">
    <property type="entry name" value="GMC_OxRtase_C"/>
</dbReference>
<dbReference type="Pfam" id="PF05199">
    <property type="entry name" value="GMC_oxred_C"/>
    <property type="match status" value="1"/>
</dbReference>
<dbReference type="InterPro" id="IPR012132">
    <property type="entry name" value="GMC_OxRdtase"/>
</dbReference>
<dbReference type="Proteomes" id="UP001215151">
    <property type="component" value="Unassembled WGS sequence"/>
</dbReference>
<dbReference type="Pfam" id="PF00732">
    <property type="entry name" value="GMC_oxred_N"/>
    <property type="match status" value="1"/>
</dbReference>
<evidence type="ECO:0000256" key="4">
    <source>
        <dbReference type="ARBA" id="ARBA00022729"/>
    </source>
</evidence>
<dbReference type="PANTHER" id="PTHR11552">
    <property type="entry name" value="GLUCOSE-METHANOL-CHOLINE GMC OXIDOREDUCTASE"/>
    <property type="match status" value="1"/>
</dbReference>
<name>A0AAD7TTY6_9APHY</name>
<protein>
    <recommendedName>
        <fullName evidence="10 11">Glucose-methanol-choline oxidoreductase N-terminal domain-containing protein</fullName>
    </recommendedName>
</protein>
<feature type="domain" description="Glucose-methanol-choline oxidoreductase N-terminal" evidence="11">
    <location>
        <begin position="317"/>
        <end position="331"/>
    </location>
</feature>
<feature type="active site" description="Proton donor" evidence="7">
    <location>
        <position position="567"/>
    </location>
</feature>
<dbReference type="Gene3D" id="3.30.560.10">
    <property type="entry name" value="Glucose Oxidase, domain 3"/>
    <property type="match status" value="1"/>
</dbReference>
<feature type="chain" id="PRO_5041954443" description="Glucose-methanol-choline oxidoreductase N-terminal domain-containing protein" evidence="9">
    <location>
        <begin position="24"/>
        <end position="640"/>
    </location>
</feature>
<sequence>MSVRQVTAVAVAFVLLRVWHVSAAACANVPRTSTAVDFAKLSFDYLVVGGGTAGVALSARLAEDPSVTVGLIEAGNIHVNDPTVEVPALSGIGNASYDWLFTSVPQTHLNDRSFAIPRGKMLGGSSGINGMAWGRASSVEYDAWIPFASDNSWGWSGLLPYLRKCENYTLPPHDPFPGISEEDRERALHDLPHVDGFSGLIVASHNDVYFDATFKMANVLNDLGIGTNVEPQSGNASGVTNTLTNINRVEGKRSYSANTYYCSHAGDTNYHVLLNAQATKVSFAKGSNPLIATGVQFVVGGKTYTATARREVILSAGTIQTPQLLELSGIGNSSILQSFGIEPLFDLPGVGENLQEHMFVLAQWQVKPGVPTFDLLRNNATFAAKQQKIYDETRGGLLAATDSMLAFLTLGDIVSPSEMAALLDIFDKEAAAATSPLTKLQNRFRRGYFADGSAAALELIEWVRGLVNPAPNESYVSVIGGMVHPSSKGSIHIASNNPLTPPAVDFNLLSSEFDTQLILQILKFIIKIGGQAPFSDLVQVQTDPDPSLQTDEELLSYVSSGASIGHHSVGTAAMAPKDFGGVVDNTLTVYGTANLRVVDASIIPIHIGAHIQSTIYAIAEKAADMIKNGGYGRSNSTTSA</sequence>
<dbReference type="Gene3D" id="3.50.50.60">
    <property type="entry name" value="FAD/NAD(P)-binding domain"/>
    <property type="match status" value="1"/>
</dbReference>
<dbReference type="PANTHER" id="PTHR11552:SF201">
    <property type="entry name" value="GLUCOSE-METHANOL-CHOLINE OXIDOREDUCTASE N-TERMINAL DOMAIN-CONTAINING PROTEIN"/>
    <property type="match status" value="1"/>
</dbReference>
<keyword evidence="3 8" id="KW-0285">Flavoprotein</keyword>
<dbReference type="PROSITE" id="PS00624">
    <property type="entry name" value="GMC_OXRED_2"/>
    <property type="match status" value="1"/>
</dbReference>
<evidence type="ECO:0000256" key="3">
    <source>
        <dbReference type="ARBA" id="ARBA00022630"/>
    </source>
</evidence>
<proteinExistence type="inferred from homology"/>
<evidence type="ECO:0000256" key="7">
    <source>
        <dbReference type="PIRSR" id="PIRSR000137-1"/>
    </source>
</evidence>
<keyword evidence="4 9" id="KW-0732">Signal</keyword>
<evidence type="ECO:0000313" key="12">
    <source>
        <dbReference type="EMBL" id="KAJ8482327.1"/>
    </source>
</evidence>
<evidence type="ECO:0000259" key="11">
    <source>
        <dbReference type="PROSITE" id="PS00624"/>
    </source>
</evidence>
<dbReference type="InterPro" id="IPR036188">
    <property type="entry name" value="FAD/NAD-bd_sf"/>
</dbReference>
<evidence type="ECO:0000256" key="6">
    <source>
        <dbReference type="ARBA" id="ARBA00023002"/>
    </source>
</evidence>
<dbReference type="SUPFAM" id="SSF54373">
    <property type="entry name" value="FAD-linked reductases, C-terminal domain"/>
    <property type="match status" value="1"/>
</dbReference>
<evidence type="ECO:0000256" key="8">
    <source>
        <dbReference type="RuleBase" id="RU003968"/>
    </source>
</evidence>
<dbReference type="SUPFAM" id="SSF51905">
    <property type="entry name" value="FAD/NAD(P)-binding domain"/>
    <property type="match status" value="1"/>
</dbReference>